<dbReference type="SMART" id="SM00635">
    <property type="entry name" value="BID_2"/>
    <property type="match status" value="2"/>
</dbReference>
<dbReference type="Pfam" id="PF02368">
    <property type="entry name" value="Big_2"/>
    <property type="match status" value="2"/>
</dbReference>
<protein>
    <submittedName>
        <fullName evidence="3">Ig-like domain-containing protein</fullName>
    </submittedName>
</protein>
<dbReference type="AlphaFoldDB" id="A0A9D9DA28"/>
<dbReference type="Pfam" id="PF20578">
    <property type="entry name" value="aBig_2"/>
    <property type="match status" value="1"/>
</dbReference>
<sequence>MKKKLFSILVLSTAMLMTACDTGTSGENSSSTVSTSSESTSSVAPVVGITVTSQGNLTSIEEGQTLQLSAVCTPSEASQNVTWSTSSSTVATVSSTGLVTAVGKGNVVISATSVDYPSIKGNFNLIVTEKQVEVVAPTSISLSAESTTVSAGESLTIQLSVTPENASKDVVWTSSNTDVATVSNGNVRTISEGTSVIRATSRVDDSVYGEISITVETAQAPDPTVDWSTVEYSTHEQYISAEDGTAIKVKGVVTHMTAVKDGSVNYFIQNGTSGYMVYGQNVTFYPVEVGKTYEVGGFKSYYYQGQHQIGDVELFKEIDEDIKVTEADVTSLDLASLDATTAYFGSRVSVEGVVLTEKDDISETKSYSIFAENNGTRFTIRVDKNYVDEDELSEIYAKLDAAPVGATLDIKGVMYAFGYGTPTPQIMLMSAADVTVGPISDSVFVASAAEVLTLPYTIDAETATYALPTTVEGYDGVNVSWTSNSTAVNVDSGAISHGTSDEIVKLTATISYNEASTTRSFYVNVMASNDDYLEAVHTLNFDDALPASQNNNSDTKPGYALGNVTLGSPVAKTWAMNWALITNSENDSYNGAFSARMSTRSEDDPAYIRLLDEVEADVLEFKIGCYNKDSLGQIVRVKYSIDGGDTYNYVEAEEDVVYEVAINSRTLETIRVSLPEGTNSVSIETYSSFQIRANVDDIVLYNVK</sequence>
<accession>A0A9D9DA28</accession>
<feature type="domain" description="BIG2" evidence="2">
    <location>
        <begin position="45"/>
        <end position="123"/>
    </location>
</feature>
<keyword evidence="1" id="KW-0732">Signal</keyword>
<evidence type="ECO:0000313" key="4">
    <source>
        <dbReference type="Proteomes" id="UP000823629"/>
    </source>
</evidence>
<evidence type="ECO:0000313" key="3">
    <source>
        <dbReference type="EMBL" id="MBO8414750.1"/>
    </source>
</evidence>
<dbReference type="EMBL" id="JADING010000138">
    <property type="protein sequence ID" value="MBO8414750.1"/>
    <property type="molecule type" value="Genomic_DNA"/>
</dbReference>
<dbReference type="PROSITE" id="PS51257">
    <property type="entry name" value="PROKAR_LIPOPROTEIN"/>
    <property type="match status" value="1"/>
</dbReference>
<dbReference type="Gene3D" id="2.60.40.1080">
    <property type="match status" value="2"/>
</dbReference>
<name>A0A9D9DA28_9BACL</name>
<reference evidence="3" key="2">
    <citation type="journal article" date="2021" name="PeerJ">
        <title>Extensive microbial diversity within the chicken gut microbiome revealed by metagenomics and culture.</title>
        <authorList>
            <person name="Gilroy R."/>
            <person name="Ravi A."/>
            <person name="Getino M."/>
            <person name="Pursley I."/>
            <person name="Horton D.L."/>
            <person name="Alikhan N.F."/>
            <person name="Baker D."/>
            <person name="Gharbi K."/>
            <person name="Hall N."/>
            <person name="Watson M."/>
            <person name="Adriaenssens E.M."/>
            <person name="Foster-Nyarko E."/>
            <person name="Jarju S."/>
            <person name="Secka A."/>
            <person name="Antonio M."/>
            <person name="Oren A."/>
            <person name="Chaudhuri R.R."/>
            <person name="La Ragione R."/>
            <person name="Hildebrand F."/>
            <person name="Pallen M.J."/>
        </authorList>
    </citation>
    <scope>NUCLEOTIDE SEQUENCE</scope>
    <source>
        <strain evidence="3">1748</strain>
    </source>
</reference>
<proteinExistence type="predicted"/>
<dbReference type="Proteomes" id="UP000823629">
    <property type="component" value="Unassembled WGS sequence"/>
</dbReference>
<evidence type="ECO:0000259" key="2">
    <source>
        <dbReference type="SMART" id="SM00635"/>
    </source>
</evidence>
<organism evidence="3 4">
    <name type="scientific">Candidatus Scatoplasma merdavium</name>
    <dbReference type="NCBI Taxonomy" id="2840932"/>
    <lineage>
        <taxon>Bacteria</taxon>
        <taxon>Bacillati</taxon>
        <taxon>Bacillota</taxon>
        <taxon>Bacilli</taxon>
        <taxon>Bacillales</taxon>
        <taxon>Candidatus Scatoplasma</taxon>
    </lineage>
</organism>
<feature type="chain" id="PRO_5039239570" evidence="1">
    <location>
        <begin position="20"/>
        <end position="704"/>
    </location>
</feature>
<comment type="caution">
    <text evidence="3">The sequence shown here is derived from an EMBL/GenBank/DDBJ whole genome shotgun (WGS) entry which is preliminary data.</text>
</comment>
<evidence type="ECO:0000256" key="1">
    <source>
        <dbReference type="SAM" id="SignalP"/>
    </source>
</evidence>
<dbReference type="InterPro" id="IPR008964">
    <property type="entry name" value="Invasin/intimin_cell_adhesion"/>
</dbReference>
<dbReference type="InterPro" id="IPR003343">
    <property type="entry name" value="Big_2"/>
</dbReference>
<gene>
    <name evidence="3" type="ORF">IAC78_04715</name>
</gene>
<reference evidence="3" key="1">
    <citation type="submission" date="2020-10" db="EMBL/GenBank/DDBJ databases">
        <authorList>
            <person name="Gilroy R."/>
        </authorList>
    </citation>
    <scope>NUCLEOTIDE SEQUENCE</scope>
    <source>
        <strain evidence="3">1748</strain>
    </source>
</reference>
<feature type="signal peptide" evidence="1">
    <location>
        <begin position="1"/>
        <end position="19"/>
    </location>
</feature>
<dbReference type="InterPro" id="IPR046780">
    <property type="entry name" value="aBig_2"/>
</dbReference>
<feature type="domain" description="BIG2" evidence="2">
    <location>
        <begin position="136"/>
        <end position="210"/>
    </location>
</feature>
<dbReference type="SUPFAM" id="SSF49373">
    <property type="entry name" value="Invasin/intimin cell-adhesion fragments"/>
    <property type="match status" value="2"/>
</dbReference>